<reference evidence="2" key="1">
    <citation type="submission" date="2024-06" db="UniProtKB">
        <authorList>
            <consortium name="Ensembl"/>
        </authorList>
    </citation>
    <scope>IDENTIFICATION</scope>
</reference>
<feature type="compositionally biased region" description="Basic and acidic residues" evidence="1">
    <location>
        <begin position="98"/>
        <end position="117"/>
    </location>
</feature>
<evidence type="ECO:0000256" key="1">
    <source>
        <dbReference type="SAM" id="MobiDB-lite"/>
    </source>
</evidence>
<dbReference type="InParanoid" id="M3YRA5"/>
<dbReference type="AlphaFoldDB" id="M3YRA5"/>
<dbReference type="EMBL" id="AEYP01013006">
    <property type="status" value="NOT_ANNOTATED_CDS"/>
    <property type="molecule type" value="Genomic_DNA"/>
</dbReference>
<organism evidence="2">
    <name type="scientific">Mustela putorius furo</name>
    <name type="common">European domestic ferret</name>
    <name type="synonym">Mustela furo</name>
    <dbReference type="NCBI Taxonomy" id="9669"/>
    <lineage>
        <taxon>Eukaryota</taxon>
        <taxon>Metazoa</taxon>
        <taxon>Chordata</taxon>
        <taxon>Craniata</taxon>
        <taxon>Vertebrata</taxon>
        <taxon>Euteleostomi</taxon>
        <taxon>Mammalia</taxon>
        <taxon>Eutheria</taxon>
        <taxon>Laurasiatheria</taxon>
        <taxon>Carnivora</taxon>
        <taxon>Caniformia</taxon>
        <taxon>Musteloidea</taxon>
        <taxon>Mustelidae</taxon>
        <taxon>Mustelinae</taxon>
        <taxon>Mustela</taxon>
    </lineage>
</organism>
<sequence>MWALLLFMVPSRRRLLPGSGRHCPVPGIRQQPGRLQQPAPASTKSRPLHLRPPQAVAQTPRAPNRGSSSPARPGALPGSGAEGEGRRPVSEAAQVPSAREEAALRRPQSDFSGTERKPGRRTSRSIWR</sequence>
<dbReference type="Ensembl" id="ENSMPUT00000014084.1">
    <property type="protein sequence ID" value="ENSMPUP00000013864.1"/>
    <property type="gene ID" value="ENSMPUG00000013969.1"/>
</dbReference>
<name>M3YRA5_MUSPF</name>
<feature type="compositionally biased region" description="Basic residues" evidence="1">
    <location>
        <begin position="118"/>
        <end position="128"/>
    </location>
</feature>
<protein>
    <submittedName>
        <fullName evidence="2">Uncharacterized protein</fullName>
    </submittedName>
</protein>
<proteinExistence type="predicted"/>
<evidence type="ECO:0000313" key="2">
    <source>
        <dbReference type="Ensembl" id="ENSMPUP00000013864.1"/>
    </source>
</evidence>
<dbReference type="HOGENOM" id="CLU_1958870_0_0_1"/>
<feature type="region of interest" description="Disordered" evidence="1">
    <location>
        <begin position="16"/>
        <end position="128"/>
    </location>
</feature>
<accession>M3YRA5</accession>